<proteinExistence type="predicted"/>
<evidence type="ECO:0000313" key="3">
    <source>
        <dbReference type="EMBL" id="KAL0963807.1"/>
    </source>
</evidence>
<dbReference type="Gene3D" id="1.10.10.60">
    <property type="entry name" value="Homeodomain-like"/>
    <property type="match status" value="1"/>
</dbReference>
<dbReference type="InterPro" id="IPR044822">
    <property type="entry name" value="Myb_DNA-bind_4"/>
</dbReference>
<protein>
    <recommendedName>
        <fullName evidence="2">Myb/SANT-like DNA-binding domain-containing protein</fullName>
    </recommendedName>
</protein>
<feature type="domain" description="Myb/SANT-like DNA-binding" evidence="2">
    <location>
        <begin position="6"/>
        <end position="97"/>
    </location>
</feature>
<evidence type="ECO:0000256" key="1">
    <source>
        <dbReference type="SAM" id="MobiDB-lite"/>
    </source>
</evidence>
<dbReference type="AlphaFoldDB" id="A0ABD0WHT7"/>
<feature type="region of interest" description="Disordered" evidence="1">
    <location>
        <begin position="191"/>
        <end position="215"/>
    </location>
</feature>
<evidence type="ECO:0000259" key="2">
    <source>
        <dbReference type="Pfam" id="PF13837"/>
    </source>
</evidence>
<reference evidence="3 4" key="1">
    <citation type="submission" date="2024-06" db="EMBL/GenBank/DDBJ databases">
        <authorList>
            <person name="Pan Q."/>
            <person name="Wen M."/>
            <person name="Jouanno E."/>
            <person name="Zahm M."/>
            <person name="Klopp C."/>
            <person name="Cabau C."/>
            <person name="Louis A."/>
            <person name="Berthelot C."/>
            <person name="Parey E."/>
            <person name="Roest Crollius H."/>
            <person name="Montfort J."/>
            <person name="Robinson-Rechavi M."/>
            <person name="Bouchez O."/>
            <person name="Lampietro C."/>
            <person name="Lopez Roques C."/>
            <person name="Donnadieu C."/>
            <person name="Postlethwait J."/>
            <person name="Bobe J."/>
            <person name="Verreycken H."/>
            <person name="Guiguen Y."/>
        </authorList>
    </citation>
    <scope>NUCLEOTIDE SEQUENCE [LARGE SCALE GENOMIC DNA]</scope>
    <source>
        <strain evidence="3">Up_M1</strain>
        <tissue evidence="3">Testis</tissue>
    </source>
</reference>
<comment type="caution">
    <text evidence="3">The sequence shown here is derived from an EMBL/GenBank/DDBJ whole genome shotgun (WGS) entry which is preliminary data.</text>
</comment>
<evidence type="ECO:0000313" key="4">
    <source>
        <dbReference type="Proteomes" id="UP001557470"/>
    </source>
</evidence>
<feature type="compositionally biased region" description="Basic residues" evidence="1">
    <location>
        <begin position="202"/>
        <end position="212"/>
    </location>
</feature>
<name>A0ABD0WHT7_UMBPY</name>
<organism evidence="3 4">
    <name type="scientific">Umbra pygmaea</name>
    <name type="common">Eastern mudminnow</name>
    <dbReference type="NCBI Taxonomy" id="75934"/>
    <lineage>
        <taxon>Eukaryota</taxon>
        <taxon>Metazoa</taxon>
        <taxon>Chordata</taxon>
        <taxon>Craniata</taxon>
        <taxon>Vertebrata</taxon>
        <taxon>Euteleostomi</taxon>
        <taxon>Actinopterygii</taxon>
        <taxon>Neopterygii</taxon>
        <taxon>Teleostei</taxon>
        <taxon>Protacanthopterygii</taxon>
        <taxon>Esociformes</taxon>
        <taxon>Umbridae</taxon>
        <taxon>Umbra</taxon>
    </lineage>
</organism>
<sequence>MDSKAKQWSVEETNCLLAIWSSAEVQQKMEGASRTKHVFDEIQRDMAAAGFIRTREQINNKLKKLKMDYRDQKKELARSGNGRPSSRNPHFEVLDSILGDKPAFQITGALNSPTALLESMVDETLVQGIANNVTDSDNLKEEDISPTASSSTSYSTRKSSLPPSPSAPSQLCQPISQAQLPTRQSHLPATLLIPQSPSPVPRKARAIGKRKRESGQWETIAAMQEISRYEQDRADERAQDFAAREDSLHARTERQRETMIAQRERFQNGLLSVLGRLIDVLSTNQPQP</sequence>
<accession>A0ABD0WHT7</accession>
<keyword evidence="4" id="KW-1185">Reference proteome</keyword>
<dbReference type="PANTHER" id="PTHR47595">
    <property type="entry name" value="HEAT SHOCK 70 KDA PROTEIN 14"/>
    <property type="match status" value="1"/>
</dbReference>
<feature type="compositionally biased region" description="Low complexity" evidence="1">
    <location>
        <begin position="145"/>
        <end position="172"/>
    </location>
</feature>
<dbReference type="Pfam" id="PF13837">
    <property type="entry name" value="Myb_DNA-bind_4"/>
    <property type="match status" value="1"/>
</dbReference>
<feature type="region of interest" description="Disordered" evidence="1">
    <location>
        <begin position="137"/>
        <end position="172"/>
    </location>
</feature>
<dbReference type="EMBL" id="JAGEUA010000010">
    <property type="protein sequence ID" value="KAL0963807.1"/>
    <property type="molecule type" value="Genomic_DNA"/>
</dbReference>
<gene>
    <name evidence="3" type="ORF">UPYG_G00313840</name>
</gene>
<dbReference type="PANTHER" id="PTHR47595:SF1">
    <property type="entry name" value="MYB_SANT-LIKE DNA-BINDING DOMAIN-CONTAINING PROTEIN"/>
    <property type="match status" value="1"/>
</dbReference>
<dbReference type="Proteomes" id="UP001557470">
    <property type="component" value="Unassembled WGS sequence"/>
</dbReference>